<keyword evidence="14" id="KW-0482">Metalloprotease</keyword>
<dbReference type="AlphaFoldDB" id="A0AAR2LEV8"/>
<dbReference type="CDD" id="cd06461">
    <property type="entry name" value="M2_ACE"/>
    <property type="match status" value="1"/>
</dbReference>
<evidence type="ECO:0000313" key="17">
    <source>
        <dbReference type="Proteomes" id="UP001501920"/>
    </source>
</evidence>
<feature type="disulfide bond" evidence="11">
    <location>
        <begin position="559"/>
        <end position="571"/>
    </location>
</feature>
<evidence type="ECO:0000256" key="11">
    <source>
        <dbReference type="PIRSR" id="PIRSR601548-4"/>
    </source>
</evidence>
<keyword evidence="3" id="KW-0732">Signal</keyword>
<reference evidence="16" key="3">
    <citation type="submission" date="2025-09" db="UniProtKB">
        <authorList>
            <consortium name="Ensembl"/>
        </authorList>
    </citation>
    <scope>IDENTIFICATION</scope>
</reference>
<dbReference type="GO" id="GO:0008241">
    <property type="term" value="F:peptidyl-dipeptidase activity"/>
    <property type="evidence" value="ECO:0007669"/>
    <property type="project" value="UniProtKB-EC"/>
</dbReference>
<dbReference type="GO" id="GO:0008237">
    <property type="term" value="F:metallopeptidase activity"/>
    <property type="evidence" value="ECO:0007669"/>
    <property type="project" value="UniProtKB-KW"/>
</dbReference>
<feature type="binding site" evidence="12">
    <location>
        <position position="438"/>
    </location>
    <ligand>
        <name>Zn(2+)</name>
        <dbReference type="ChEBI" id="CHEBI:29105"/>
        <label>2</label>
        <note>catalytic</note>
    </ligand>
</feature>
<feature type="binding site" evidence="10">
    <location>
        <position position="438"/>
    </location>
    <ligand>
        <name>Zn(2+)</name>
        <dbReference type="ChEBI" id="CHEBI:29105"/>
        <label>1</label>
        <note>catalytic</note>
    </ligand>
</feature>
<feature type="binding site" evidence="9">
    <location>
        <position position="543"/>
    </location>
    <ligand>
        <name>chloride</name>
        <dbReference type="ChEBI" id="CHEBI:17996"/>
        <label>1</label>
    </ligand>
</feature>
<feature type="disulfide bond" evidence="11">
    <location>
        <begin position="180"/>
        <end position="186"/>
    </location>
</feature>
<dbReference type="GO" id="GO:0006508">
    <property type="term" value="P:proteolysis"/>
    <property type="evidence" value="ECO:0007669"/>
    <property type="project" value="UniProtKB-KW"/>
</dbReference>
<evidence type="ECO:0000256" key="3">
    <source>
        <dbReference type="ARBA" id="ARBA00022729"/>
    </source>
</evidence>
<dbReference type="GeneTree" id="ENSGT00940000163600"/>
<evidence type="ECO:0000256" key="10">
    <source>
        <dbReference type="PIRSR" id="PIRSR601548-3"/>
    </source>
</evidence>
<feature type="binding site" evidence="12">
    <location>
        <position position="414"/>
    </location>
    <ligand>
        <name>Zn(2+)</name>
        <dbReference type="ChEBI" id="CHEBI:29105"/>
        <label>2</label>
        <note>catalytic</note>
    </ligand>
</feature>
<dbReference type="SUPFAM" id="SSF55486">
    <property type="entry name" value="Metalloproteases ('zincins'), catalytic domain"/>
    <property type="match status" value="1"/>
</dbReference>
<keyword evidence="4 11" id="KW-1015">Disulfide bond</keyword>
<reference evidence="16" key="2">
    <citation type="submission" date="2025-08" db="UniProtKB">
        <authorList>
            <consortium name="Ensembl"/>
        </authorList>
    </citation>
    <scope>IDENTIFICATION</scope>
</reference>
<keyword evidence="10 14" id="KW-0862">Zinc</keyword>
<feature type="binding site" evidence="9">
    <location>
        <position position="252"/>
    </location>
    <ligand>
        <name>chloride</name>
        <dbReference type="ChEBI" id="CHEBI:17996"/>
        <label>1</label>
    </ligand>
</feature>
<dbReference type="PROSITE" id="PS52011">
    <property type="entry name" value="PEPTIDASE_M2"/>
    <property type="match status" value="1"/>
</dbReference>
<dbReference type="Proteomes" id="UP001501920">
    <property type="component" value="Chromosome 13"/>
</dbReference>
<organism evidence="16 17">
    <name type="scientific">Pygocentrus nattereri</name>
    <name type="common">Red-bellied piranha</name>
    <dbReference type="NCBI Taxonomy" id="42514"/>
    <lineage>
        <taxon>Eukaryota</taxon>
        <taxon>Metazoa</taxon>
        <taxon>Chordata</taxon>
        <taxon>Craniata</taxon>
        <taxon>Vertebrata</taxon>
        <taxon>Euteleostomi</taxon>
        <taxon>Actinopterygii</taxon>
        <taxon>Neopterygii</taxon>
        <taxon>Teleostei</taxon>
        <taxon>Ostariophysi</taxon>
        <taxon>Characiformes</taxon>
        <taxon>Characoidei</taxon>
        <taxon>Pygocentrus</taxon>
    </lineage>
</organism>
<keyword evidence="15" id="KW-0812">Transmembrane</keyword>
<evidence type="ECO:0000256" key="6">
    <source>
        <dbReference type="PIRSR" id="PIRSR601548-1"/>
    </source>
</evidence>
<dbReference type="Ensembl" id="ENSPNAT00000072164.1">
    <property type="protein sequence ID" value="ENSPNAP00000072921.1"/>
    <property type="gene ID" value="ENSPNAG00000002614.2"/>
</dbReference>
<evidence type="ECO:0000256" key="8">
    <source>
        <dbReference type="PIRSR" id="PIRSR601548-11"/>
    </source>
</evidence>
<keyword evidence="14" id="KW-0378">Hydrolase</keyword>
<evidence type="ECO:0000256" key="1">
    <source>
        <dbReference type="ARBA" id="ARBA00001923"/>
    </source>
</evidence>
<accession>A0AAR2LEV8</accession>
<dbReference type="GO" id="GO:0046872">
    <property type="term" value="F:metal ion binding"/>
    <property type="evidence" value="ECO:0007669"/>
    <property type="project" value="UniProtKB-KW"/>
</dbReference>
<evidence type="ECO:0000256" key="5">
    <source>
        <dbReference type="ARBA" id="ARBA00023180"/>
    </source>
</evidence>
<keyword evidence="5 7" id="KW-0325">Glycoprotein</keyword>
<protein>
    <recommendedName>
        <fullName evidence="14">Angiotensin-converting enzyme</fullName>
        <ecNumber evidence="14">3.4.-.-</ecNumber>
    </recommendedName>
</protein>
<dbReference type="Pfam" id="PF01401">
    <property type="entry name" value="Peptidase_M2"/>
    <property type="match status" value="1"/>
</dbReference>
<evidence type="ECO:0000256" key="2">
    <source>
        <dbReference type="ARBA" id="ARBA00008139"/>
    </source>
</evidence>
<dbReference type="PRINTS" id="PR00791">
    <property type="entry name" value="PEPDIPTASEA"/>
</dbReference>
<evidence type="ECO:0000256" key="4">
    <source>
        <dbReference type="ARBA" id="ARBA00023157"/>
    </source>
</evidence>
<keyword evidence="10 14" id="KW-0479">Metal-binding</keyword>
<evidence type="ECO:0000256" key="14">
    <source>
        <dbReference type="RuleBase" id="RU361144"/>
    </source>
</evidence>
<feature type="active site" description="Proton acceptor 2" evidence="8">
    <location>
        <position position="411"/>
    </location>
</feature>
<dbReference type="EC" id="3.4.-.-" evidence="14"/>
<sequence length="781" mass="90558">MKRFCDSHHCTKVILMNFVIYLFIYLCFRVSVLPPTHVGTKVHFKLILLNTKLTTLPCFLLPVDKITDETQAKQFLAEYNSTAETVWNAYTEASWAYNTNINEQNKQIMLEKNLEMANHTKTYGLESRKYDTTDFQDPSVKRILKKLSDLERAVLPDAELKEYNNLLASMETTYSVAKVCRDENTCLPLDPDLNKIMAESRDYDELLFAWQGWRNASGRELRQSYERYVELANLAARSNGHIDNGAFWRSLYETPTFEKDLEALWKNLEPLYLNLHTYVRRALFKKYGAKRINLKGPIPAHLLGNMWSQTWSSIMDLVMPYPDATQIDVTQAMIANGWNARRMFNESERFFTSLGLMAMPDEFWQKSMLEKPTDREVVCHASAWDFYNRKDFRIKQCTVVNMDDLITVHHEMGHVQYFLQYKEQPISFRDGANPGFHEAIGDVLALSVSTPKHLHSIGLLDKSTINFLMSIALDKIAFLPFGYLMDQWRWKVFDGRIPSSEYNKEWWNLRLKYQGLCPPVTRTEEDFDPGAKFHIPANVPYIRYFVSFVIQFQFHKALCEAAGHTGPLHNCDIYESKKAGKLLGDVMKLGYSKPWPEAMAMITGQPEMSVQPLMEYFQPLITWLEQENKNNGDILGWPEYSWMPSTTESDFLTLAFLYCRYCSGGGGQLSRLFGLEYRPSCSYSWPVGPPGTRYRSPARYHLLGLQIQKIQTPTEQIHLSSGAQIAVFIQHFGYRFKCPCVFFFPFFLTTKENNPPLFECHVYLLIIFGQICLTMQMKADL</sequence>
<keyword evidence="15" id="KW-0472">Membrane</keyword>
<dbReference type="PANTHER" id="PTHR10514:SF27">
    <property type="entry name" value="ANGIOTENSIN-CONVERTING ENZYME"/>
    <property type="match status" value="1"/>
</dbReference>
<keyword evidence="15" id="KW-1133">Transmembrane helix</keyword>
<evidence type="ECO:0000313" key="16">
    <source>
        <dbReference type="Ensembl" id="ENSPNAP00000072921.1"/>
    </source>
</evidence>
<evidence type="ECO:0000256" key="7">
    <source>
        <dbReference type="PIRSR" id="PIRSR601548-10"/>
    </source>
</evidence>
<comment type="similarity">
    <text evidence="2 13 14">Belongs to the peptidase M2 family.</text>
</comment>
<comment type="cofactor">
    <cofactor evidence="1">
        <name>chloride</name>
        <dbReference type="ChEBI" id="CHEBI:17996"/>
    </cofactor>
</comment>
<feature type="active site" description="Proton donor 2" evidence="8">
    <location>
        <position position="534"/>
    </location>
</feature>
<dbReference type="InterPro" id="IPR001548">
    <property type="entry name" value="Peptidase_M2"/>
</dbReference>
<evidence type="ECO:0000256" key="9">
    <source>
        <dbReference type="PIRSR" id="PIRSR601548-2"/>
    </source>
</evidence>
<evidence type="ECO:0000256" key="13">
    <source>
        <dbReference type="PROSITE-ProRule" id="PRU01355"/>
    </source>
</evidence>
<keyword evidence="17" id="KW-1185">Reference proteome</keyword>
<feature type="active site" description="Proton acceptor 1" evidence="6">
    <location>
        <position position="411"/>
    </location>
</feature>
<feature type="active site" description="Proton donor 1" evidence="6">
    <location>
        <position position="534"/>
    </location>
</feature>
<dbReference type="GO" id="GO:0004180">
    <property type="term" value="F:carboxypeptidase activity"/>
    <property type="evidence" value="ECO:0007669"/>
    <property type="project" value="UniProtKB-KW"/>
</dbReference>
<feature type="disulfide bond" evidence="11 13">
    <location>
        <begin position="379"/>
        <end position="397"/>
    </location>
</feature>
<evidence type="ECO:0000256" key="12">
    <source>
        <dbReference type="PIRSR" id="PIRSR601548-8"/>
    </source>
</evidence>
<feature type="binding site" evidence="10">
    <location>
        <position position="410"/>
    </location>
    <ligand>
        <name>Zn(2+)</name>
        <dbReference type="ChEBI" id="CHEBI:29105"/>
        <label>1</label>
        <note>catalytic</note>
    </ligand>
</feature>
<comment type="caution">
    <text evidence="13">Lacks conserved residue(s) required for the propagation of feature annotation.</text>
</comment>
<feature type="binding site" evidence="12">
    <location>
        <position position="410"/>
    </location>
    <ligand>
        <name>Zn(2+)</name>
        <dbReference type="ChEBI" id="CHEBI:29105"/>
        <label>2</label>
        <note>catalytic</note>
    </ligand>
</feature>
<evidence type="ECO:0000256" key="15">
    <source>
        <dbReference type="SAM" id="Phobius"/>
    </source>
</evidence>
<keyword evidence="14" id="KW-0645">Protease</keyword>
<dbReference type="GO" id="GO:0005886">
    <property type="term" value="C:plasma membrane"/>
    <property type="evidence" value="ECO:0007669"/>
    <property type="project" value="TreeGrafter"/>
</dbReference>
<keyword evidence="14" id="KW-0121">Carboxypeptidase</keyword>
<name>A0AAR2LEV8_PYGNA</name>
<reference evidence="16 17" key="1">
    <citation type="submission" date="2020-10" db="EMBL/GenBank/DDBJ databases">
        <title>Pygocentrus nattereri (red-bellied piranha) genome, fPygNat1, primary haplotype.</title>
        <authorList>
            <person name="Myers G."/>
            <person name="Meyer A."/>
            <person name="Karagic N."/>
            <person name="Pippel M."/>
            <person name="Winkler S."/>
            <person name="Tracey A."/>
            <person name="Wood J."/>
            <person name="Formenti G."/>
            <person name="Howe K."/>
            <person name="Fedrigo O."/>
            <person name="Jarvis E.D."/>
        </authorList>
    </citation>
    <scope>NUCLEOTIDE SEQUENCE [LARGE SCALE GENOMIC DNA]</scope>
</reference>
<comment type="cofactor">
    <cofactor evidence="14">
        <name>Zn(2+)</name>
        <dbReference type="ChEBI" id="CHEBI:29105"/>
    </cofactor>
    <text evidence="14">Binds 1 zinc ion per subunit.</text>
</comment>
<feature type="glycosylation site" description="N-linked (GlcNAc...) (complex) asparagine" evidence="7">
    <location>
        <position position="118"/>
    </location>
</feature>
<feature type="transmembrane region" description="Helical" evidence="15">
    <location>
        <begin position="12"/>
        <end position="32"/>
    </location>
</feature>
<feature type="binding site" evidence="10">
    <location>
        <position position="414"/>
    </location>
    <ligand>
        <name>Zn(2+)</name>
        <dbReference type="ChEBI" id="CHEBI:29105"/>
        <label>1</label>
        <note>catalytic</note>
    </ligand>
</feature>
<feature type="glycosylation site" description="N-linked (GlcNAc...) asparagine" evidence="7">
    <location>
        <position position="100"/>
    </location>
</feature>
<proteinExistence type="inferred from homology"/>
<dbReference type="PANTHER" id="PTHR10514">
    <property type="entry name" value="ANGIOTENSIN-CONVERTING ENZYME"/>
    <property type="match status" value="1"/>
</dbReference>